<organism evidence="3 4">
    <name type="scientific">Breznakia pachnodae</name>
    <dbReference type="NCBI Taxonomy" id="265178"/>
    <lineage>
        <taxon>Bacteria</taxon>
        <taxon>Bacillati</taxon>
        <taxon>Bacillota</taxon>
        <taxon>Erysipelotrichia</taxon>
        <taxon>Erysipelotrichales</taxon>
        <taxon>Erysipelotrichaceae</taxon>
        <taxon>Breznakia</taxon>
    </lineage>
</organism>
<evidence type="ECO:0000313" key="4">
    <source>
        <dbReference type="Proteomes" id="UP001230220"/>
    </source>
</evidence>
<evidence type="ECO:0000313" key="3">
    <source>
        <dbReference type="EMBL" id="MDQ0363230.1"/>
    </source>
</evidence>
<dbReference type="Proteomes" id="UP001230220">
    <property type="component" value="Unassembled WGS sequence"/>
</dbReference>
<feature type="domain" description="DUF2786" evidence="1">
    <location>
        <begin position="7"/>
        <end position="45"/>
    </location>
</feature>
<comment type="caution">
    <text evidence="3">The sequence shown here is derived from an EMBL/GenBank/DDBJ whole genome shotgun (WGS) entry which is preliminary data.</text>
</comment>
<protein>
    <recommendedName>
        <fullName evidence="5">DUF2786 domain-containing protein</fullName>
    </recommendedName>
</protein>
<dbReference type="Pfam" id="PF10979">
    <property type="entry name" value="DUF2786"/>
    <property type="match status" value="1"/>
</dbReference>
<dbReference type="InterPro" id="IPR055592">
    <property type="entry name" value="DUF7168"/>
</dbReference>
<accession>A0ABU0E9Q7</accession>
<gene>
    <name evidence="3" type="ORF">J2S15_003991</name>
</gene>
<sequence length="302" mass="34906">MEKDRTKILSKVKKLLAMAEGGTKHEQEVAYFQAQKLMAKYHIEMHDVRDLEKEEAITIYVGEEYNIKKDCFMKLQLIIGRNFRCKTYYSYPNKKTFLPRFVGLETDVTVAVEVFKSAYDYAKNEANRIAMREYNTYGSSMGVRDDFIDGFVAGLADGFRKQLEESKETAIMIVIPKEVEEEYQKITFSLEVVKTTPSKGSGAKHIMRAGYEKGKMFAEGKEQQELGFSFTPEEHQFMSQFQSGYLFRKKDGKIYLSQREPLGTVLDWKSPASICISDMTDLFFNALSKDEFIKIDDYLTNE</sequence>
<feature type="domain" description="DUF7168" evidence="2">
    <location>
        <begin position="75"/>
        <end position="186"/>
    </location>
</feature>
<evidence type="ECO:0000259" key="2">
    <source>
        <dbReference type="Pfam" id="PF23771"/>
    </source>
</evidence>
<evidence type="ECO:0008006" key="5">
    <source>
        <dbReference type="Google" id="ProtNLM"/>
    </source>
</evidence>
<dbReference type="EMBL" id="JAUSUR010000010">
    <property type="protein sequence ID" value="MDQ0363230.1"/>
    <property type="molecule type" value="Genomic_DNA"/>
</dbReference>
<proteinExistence type="predicted"/>
<keyword evidence="4" id="KW-1185">Reference proteome</keyword>
<name>A0ABU0E9Q7_9FIRM</name>
<evidence type="ECO:0000259" key="1">
    <source>
        <dbReference type="Pfam" id="PF10979"/>
    </source>
</evidence>
<reference evidence="3 4" key="1">
    <citation type="submission" date="2023-07" db="EMBL/GenBank/DDBJ databases">
        <title>Genomic Encyclopedia of Type Strains, Phase IV (KMG-IV): sequencing the most valuable type-strain genomes for metagenomic binning, comparative biology and taxonomic classification.</title>
        <authorList>
            <person name="Goeker M."/>
        </authorList>
    </citation>
    <scope>NUCLEOTIDE SEQUENCE [LARGE SCALE GENOMIC DNA]</scope>
    <source>
        <strain evidence="3 4">DSM 16784</strain>
    </source>
</reference>
<dbReference type="InterPro" id="IPR024498">
    <property type="entry name" value="DUF2786"/>
</dbReference>
<dbReference type="Pfam" id="PF23771">
    <property type="entry name" value="DUF7168"/>
    <property type="match status" value="1"/>
</dbReference>
<dbReference type="RefSeq" id="WP_307412036.1">
    <property type="nucleotide sequence ID" value="NZ_JAUSUR010000010.1"/>
</dbReference>